<gene>
    <name evidence="2" type="ORF">BJX66DRAFT_343230</name>
</gene>
<dbReference type="EMBL" id="JBFTWV010000149">
    <property type="protein sequence ID" value="KAL2785275.1"/>
    <property type="molecule type" value="Genomic_DNA"/>
</dbReference>
<organism evidence="2 3">
    <name type="scientific">Aspergillus keveii</name>
    <dbReference type="NCBI Taxonomy" id="714993"/>
    <lineage>
        <taxon>Eukaryota</taxon>
        <taxon>Fungi</taxon>
        <taxon>Dikarya</taxon>
        <taxon>Ascomycota</taxon>
        <taxon>Pezizomycotina</taxon>
        <taxon>Eurotiomycetes</taxon>
        <taxon>Eurotiomycetidae</taxon>
        <taxon>Eurotiales</taxon>
        <taxon>Aspergillaceae</taxon>
        <taxon>Aspergillus</taxon>
        <taxon>Aspergillus subgen. Nidulantes</taxon>
    </lineage>
</organism>
<name>A0ABR4FPV6_9EURO</name>
<accession>A0ABR4FPV6</accession>
<reference evidence="2 3" key="1">
    <citation type="submission" date="2024-07" db="EMBL/GenBank/DDBJ databases">
        <title>Section-level genome sequencing and comparative genomics of Aspergillus sections Usti and Cavernicolus.</title>
        <authorList>
            <consortium name="Lawrence Berkeley National Laboratory"/>
            <person name="Nybo J.L."/>
            <person name="Vesth T.C."/>
            <person name="Theobald S."/>
            <person name="Frisvad J.C."/>
            <person name="Larsen T.O."/>
            <person name="Kjaerboelling I."/>
            <person name="Rothschild-Mancinelli K."/>
            <person name="Lyhne E.K."/>
            <person name="Kogle M.E."/>
            <person name="Barry K."/>
            <person name="Clum A."/>
            <person name="Na H."/>
            <person name="Ledsgaard L."/>
            <person name="Lin J."/>
            <person name="Lipzen A."/>
            <person name="Kuo A."/>
            <person name="Riley R."/>
            <person name="Mondo S."/>
            <person name="Labutti K."/>
            <person name="Haridas S."/>
            <person name="Pangalinan J."/>
            <person name="Salamov A.A."/>
            <person name="Simmons B.A."/>
            <person name="Magnuson J.K."/>
            <person name="Chen J."/>
            <person name="Drula E."/>
            <person name="Henrissat B."/>
            <person name="Wiebenga A."/>
            <person name="Lubbers R.J."/>
            <person name="Gomes A.C."/>
            <person name="Makela M.R."/>
            <person name="Stajich J."/>
            <person name="Grigoriev I.V."/>
            <person name="Mortensen U.H."/>
            <person name="De Vries R.P."/>
            <person name="Baker S.E."/>
            <person name="Andersen M.R."/>
        </authorList>
    </citation>
    <scope>NUCLEOTIDE SEQUENCE [LARGE SCALE GENOMIC DNA]</scope>
    <source>
        <strain evidence="2 3">CBS 209.92</strain>
    </source>
</reference>
<feature type="chain" id="PRO_5047365124" evidence="1">
    <location>
        <begin position="25"/>
        <end position="451"/>
    </location>
</feature>
<keyword evidence="3" id="KW-1185">Reference proteome</keyword>
<comment type="caution">
    <text evidence="2">The sequence shown here is derived from an EMBL/GenBank/DDBJ whole genome shotgun (WGS) entry which is preliminary data.</text>
</comment>
<evidence type="ECO:0000313" key="3">
    <source>
        <dbReference type="Proteomes" id="UP001610563"/>
    </source>
</evidence>
<dbReference type="Proteomes" id="UP001610563">
    <property type="component" value="Unassembled WGS sequence"/>
</dbReference>
<evidence type="ECO:0000313" key="2">
    <source>
        <dbReference type="EMBL" id="KAL2785275.1"/>
    </source>
</evidence>
<protein>
    <submittedName>
        <fullName evidence="2">Uncharacterized protein</fullName>
    </submittedName>
</protein>
<sequence>MYPSLSVSIVAMLFLAVLFGLVAGQDDAITSEQWLITLNTTIFWPTSTNYYYGPTTGPKASAVSCNAEWVEWAGRSGELWSLGPTSTSTSLGSYATSEGACRTSVSLEAWSDTHTGSLTTLCDGVPRAVGPRETVTRYYPGDGECVTGYRTFTETDTFYRDPPAPSPTCPLETTDCVTIWQTYSSLSSEWRSANPTTTPGDTNRPIPPYDCPTPAREYPEENPCSNCHFLPGTATLFYWPVTTASGDLCLQDGTTLPATGPSTAIVDGATFVSPTAYLSFTTIYAWSNRRGHAGFQCGVDHFDQVISMDPATLSSVRHHRNAKYPTYGTAYPFNFAEFMPQEIGQYTQPLIPWPQFRGGEQCPLNDDDTCTIIRDDYTPWLLLPEEVRQIDPGWTVCDADWYIPPVTLVALDSETVTVPTQTAVPTEEAFFAEAVPQEGIAAETPEPTRGW</sequence>
<keyword evidence="1" id="KW-0732">Signal</keyword>
<feature type="signal peptide" evidence="1">
    <location>
        <begin position="1"/>
        <end position="24"/>
    </location>
</feature>
<proteinExistence type="predicted"/>
<evidence type="ECO:0000256" key="1">
    <source>
        <dbReference type="SAM" id="SignalP"/>
    </source>
</evidence>